<sequence>MLPTWMSTIASVGMAIGPSLVYADQTYSIIRKKNATGFSKDVCAVMLFSNIMRCFFWLGNQFELALLFQSIFLILTHLAVLYVCILYKPAHSTVDTSSSRRPFSFWQWQTYPQYIECIASYIITTTVLFLIFSRFPVFIDILGYLALGLESSLPVPQLVSNFKLNTLYGFRASTLMGWFGGDTYKLVYFFVNNAPLQFKLGAIFQLTVDSAIVIQRFVYGNAPPLSVLGDEEVPLALEEDG</sequence>
<name>A0ACB8QQQ3_9AGAM</name>
<dbReference type="EMBL" id="MU273514">
    <property type="protein sequence ID" value="KAI0033681.1"/>
    <property type="molecule type" value="Genomic_DNA"/>
</dbReference>
<protein>
    <submittedName>
        <fullName evidence="1">Uncharacterized protein</fullName>
    </submittedName>
</protein>
<reference evidence="1" key="2">
    <citation type="journal article" date="2022" name="New Phytol.">
        <title>Evolutionary transition to the ectomycorrhizal habit in the genomes of a hyperdiverse lineage of mushroom-forming fungi.</title>
        <authorList>
            <person name="Looney B."/>
            <person name="Miyauchi S."/>
            <person name="Morin E."/>
            <person name="Drula E."/>
            <person name="Courty P.E."/>
            <person name="Kohler A."/>
            <person name="Kuo A."/>
            <person name="LaButti K."/>
            <person name="Pangilinan J."/>
            <person name="Lipzen A."/>
            <person name="Riley R."/>
            <person name="Andreopoulos W."/>
            <person name="He G."/>
            <person name="Johnson J."/>
            <person name="Nolan M."/>
            <person name="Tritt A."/>
            <person name="Barry K.W."/>
            <person name="Grigoriev I.V."/>
            <person name="Nagy L.G."/>
            <person name="Hibbett D."/>
            <person name="Henrissat B."/>
            <person name="Matheny P.B."/>
            <person name="Labbe J."/>
            <person name="Martin F.M."/>
        </authorList>
    </citation>
    <scope>NUCLEOTIDE SEQUENCE</scope>
    <source>
        <strain evidence="1">EC-137</strain>
    </source>
</reference>
<evidence type="ECO:0000313" key="2">
    <source>
        <dbReference type="Proteomes" id="UP000814128"/>
    </source>
</evidence>
<accession>A0ACB8QQQ3</accession>
<evidence type="ECO:0000313" key="1">
    <source>
        <dbReference type="EMBL" id="KAI0033681.1"/>
    </source>
</evidence>
<keyword evidence="2" id="KW-1185">Reference proteome</keyword>
<comment type="caution">
    <text evidence="1">The sequence shown here is derived from an EMBL/GenBank/DDBJ whole genome shotgun (WGS) entry which is preliminary data.</text>
</comment>
<dbReference type="Proteomes" id="UP000814128">
    <property type="component" value="Unassembled WGS sequence"/>
</dbReference>
<gene>
    <name evidence="1" type="ORF">K488DRAFT_77756</name>
</gene>
<proteinExistence type="predicted"/>
<organism evidence="1 2">
    <name type="scientific">Vararia minispora EC-137</name>
    <dbReference type="NCBI Taxonomy" id="1314806"/>
    <lineage>
        <taxon>Eukaryota</taxon>
        <taxon>Fungi</taxon>
        <taxon>Dikarya</taxon>
        <taxon>Basidiomycota</taxon>
        <taxon>Agaricomycotina</taxon>
        <taxon>Agaricomycetes</taxon>
        <taxon>Russulales</taxon>
        <taxon>Lachnocladiaceae</taxon>
        <taxon>Vararia</taxon>
    </lineage>
</organism>
<reference evidence="1" key="1">
    <citation type="submission" date="2021-02" db="EMBL/GenBank/DDBJ databases">
        <authorList>
            <consortium name="DOE Joint Genome Institute"/>
            <person name="Ahrendt S."/>
            <person name="Looney B.P."/>
            <person name="Miyauchi S."/>
            <person name="Morin E."/>
            <person name="Drula E."/>
            <person name="Courty P.E."/>
            <person name="Chicoki N."/>
            <person name="Fauchery L."/>
            <person name="Kohler A."/>
            <person name="Kuo A."/>
            <person name="Labutti K."/>
            <person name="Pangilinan J."/>
            <person name="Lipzen A."/>
            <person name="Riley R."/>
            <person name="Andreopoulos W."/>
            <person name="He G."/>
            <person name="Johnson J."/>
            <person name="Barry K.W."/>
            <person name="Grigoriev I.V."/>
            <person name="Nagy L."/>
            <person name="Hibbett D."/>
            <person name="Henrissat B."/>
            <person name="Matheny P.B."/>
            <person name="Labbe J."/>
            <person name="Martin F."/>
        </authorList>
    </citation>
    <scope>NUCLEOTIDE SEQUENCE</scope>
    <source>
        <strain evidence="1">EC-137</strain>
    </source>
</reference>